<sequence length="52" mass="5893">MFFKERIPVKKGTTAKMSIAKTPWKNFESSPVDTWAAMSPIVIPAMYSKKES</sequence>
<evidence type="ECO:0000313" key="1">
    <source>
        <dbReference type="EMBL" id="KZD60506.1"/>
    </source>
</evidence>
<evidence type="ECO:0000313" key="2">
    <source>
        <dbReference type="Proteomes" id="UP000076482"/>
    </source>
</evidence>
<reference evidence="1 2" key="1">
    <citation type="submission" date="2015-09" db="EMBL/GenBank/DDBJ databases">
        <title>Bacillus cereus food isolates.</title>
        <authorList>
            <person name="Boekhorst J."/>
        </authorList>
    </citation>
    <scope>NUCLEOTIDE SEQUENCE [LARGE SCALE GENOMIC DNA]</scope>
    <source>
        <strain evidence="1 2">B4088</strain>
    </source>
</reference>
<dbReference type="Proteomes" id="UP000076482">
    <property type="component" value="Unassembled WGS sequence"/>
</dbReference>
<organism evidence="1 2">
    <name type="scientific">Bacillus cereus</name>
    <dbReference type="NCBI Taxonomy" id="1396"/>
    <lineage>
        <taxon>Bacteria</taxon>
        <taxon>Bacillati</taxon>
        <taxon>Bacillota</taxon>
        <taxon>Bacilli</taxon>
        <taxon>Bacillales</taxon>
        <taxon>Bacillaceae</taxon>
        <taxon>Bacillus</taxon>
        <taxon>Bacillus cereus group</taxon>
    </lineage>
</organism>
<protein>
    <submittedName>
        <fullName evidence="1">Uncharacterized protein</fullName>
    </submittedName>
</protein>
<accession>A0A164MJZ0</accession>
<dbReference type="AlphaFoldDB" id="A0A164MJZ0"/>
<comment type="caution">
    <text evidence="1">The sequence shown here is derived from an EMBL/GenBank/DDBJ whole genome shotgun (WGS) entry which is preliminary data.</text>
</comment>
<dbReference type="EMBL" id="LJKE01000074">
    <property type="protein sequence ID" value="KZD60506.1"/>
    <property type="molecule type" value="Genomic_DNA"/>
</dbReference>
<name>A0A164MJZ0_BACCE</name>
<gene>
    <name evidence="1" type="ORF">B4088_4074</name>
</gene>
<proteinExistence type="predicted"/>